<accession>A0AAV1JAI7</accession>
<organism evidence="2 3">
    <name type="scientific">Leptosia nina</name>
    <dbReference type="NCBI Taxonomy" id="320188"/>
    <lineage>
        <taxon>Eukaryota</taxon>
        <taxon>Metazoa</taxon>
        <taxon>Ecdysozoa</taxon>
        <taxon>Arthropoda</taxon>
        <taxon>Hexapoda</taxon>
        <taxon>Insecta</taxon>
        <taxon>Pterygota</taxon>
        <taxon>Neoptera</taxon>
        <taxon>Endopterygota</taxon>
        <taxon>Lepidoptera</taxon>
        <taxon>Glossata</taxon>
        <taxon>Ditrysia</taxon>
        <taxon>Papilionoidea</taxon>
        <taxon>Pieridae</taxon>
        <taxon>Pierinae</taxon>
        <taxon>Leptosia</taxon>
    </lineage>
</organism>
<sequence length="94" mass="10539">MRQKRSPQGPSPGLATHPATAVSNQQIKSRHPPLLQGTAGPNVTFLRAVESRKYLHLWNMESNVDEVHEYLQQLCPGKNCTVEQLKSRGTNHIK</sequence>
<proteinExistence type="predicted"/>
<dbReference type="AlphaFoldDB" id="A0AAV1JAI7"/>
<dbReference type="Proteomes" id="UP001497472">
    <property type="component" value="Unassembled WGS sequence"/>
</dbReference>
<name>A0AAV1JAI7_9NEOP</name>
<evidence type="ECO:0000313" key="3">
    <source>
        <dbReference type="Proteomes" id="UP001497472"/>
    </source>
</evidence>
<keyword evidence="3" id="KW-1185">Reference proteome</keyword>
<comment type="caution">
    <text evidence="2">The sequence shown here is derived from an EMBL/GenBank/DDBJ whole genome shotgun (WGS) entry which is preliminary data.</text>
</comment>
<evidence type="ECO:0000256" key="1">
    <source>
        <dbReference type="SAM" id="MobiDB-lite"/>
    </source>
</evidence>
<evidence type="ECO:0000313" key="2">
    <source>
        <dbReference type="EMBL" id="CAK1546378.1"/>
    </source>
</evidence>
<reference evidence="2 3" key="1">
    <citation type="submission" date="2023-11" db="EMBL/GenBank/DDBJ databases">
        <authorList>
            <person name="Okamura Y."/>
        </authorList>
    </citation>
    <scope>NUCLEOTIDE SEQUENCE [LARGE SCALE GENOMIC DNA]</scope>
</reference>
<feature type="region of interest" description="Disordered" evidence="1">
    <location>
        <begin position="1"/>
        <end position="38"/>
    </location>
</feature>
<dbReference type="EMBL" id="CAVLEF010000008">
    <property type="protein sequence ID" value="CAK1546378.1"/>
    <property type="molecule type" value="Genomic_DNA"/>
</dbReference>
<gene>
    <name evidence="2" type="ORF">LNINA_LOCUS5954</name>
</gene>
<protein>
    <submittedName>
        <fullName evidence="2">Uncharacterized protein</fullName>
    </submittedName>
</protein>